<dbReference type="OMA" id="MIHECYE"/>
<dbReference type="eggNOG" id="ENOG502T4DZ">
    <property type="taxonomic scope" value="Eukaryota"/>
</dbReference>
<evidence type="ECO:0000313" key="1">
    <source>
        <dbReference type="EMBL" id="EEU35645.1"/>
    </source>
</evidence>
<name>C7ZK11_FUSV7</name>
<reference evidence="1 2" key="1">
    <citation type="journal article" date="2009" name="PLoS Genet.">
        <title>The genome of Nectria haematococca: contribution of supernumerary chromosomes to gene expansion.</title>
        <authorList>
            <person name="Coleman J.J."/>
            <person name="Rounsley S.D."/>
            <person name="Rodriguez-Carres M."/>
            <person name="Kuo A."/>
            <person name="Wasmann C.C."/>
            <person name="Grimwood J."/>
            <person name="Schmutz J."/>
            <person name="Taga M."/>
            <person name="White G.J."/>
            <person name="Zhou S."/>
            <person name="Schwartz D.C."/>
            <person name="Freitag M."/>
            <person name="Ma L.J."/>
            <person name="Danchin E.G."/>
            <person name="Henrissat B."/>
            <person name="Coutinho P.M."/>
            <person name="Nelson D.R."/>
            <person name="Straney D."/>
            <person name="Napoli C.A."/>
            <person name="Barker B.M."/>
            <person name="Gribskov M."/>
            <person name="Rep M."/>
            <person name="Kroken S."/>
            <person name="Molnar I."/>
            <person name="Rensing C."/>
            <person name="Kennell J.C."/>
            <person name="Zamora J."/>
            <person name="Farman M.L."/>
            <person name="Selker E.U."/>
            <person name="Salamov A."/>
            <person name="Shapiro H."/>
            <person name="Pangilinan J."/>
            <person name="Lindquist E."/>
            <person name="Lamers C."/>
            <person name="Grigoriev I.V."/>
            <person name="Geiser D.M."/>
            <person name="Covert S.F."/>
            <person name="Temporini E."/>
            <person name="Vanetten H.D."/>
        </authorList>
    </citation>
    <scope>NUCLEOTIDE SEQUENCE [LARGE SCALE GENOMIC DNA]</scope>
    <source>
        <strain evidence="2">ATCC MYA-4622 / CBS 123669 / FGSC 9596 / NRRL 45880 / 77-13-4</strain>
    </source>
</reference>
<dbReference type="GeneID" id="9676105"/>
<evidence type="ECO:0000313" key="2">
    <source>
        <dbReference type="Proteomes" id="UP000005206"/>
    </source>
</evidence>
<dbReference type="HOGENOM" id="CLU_027350_0_0_1"/>
<protein>
    <recommendedName>
        <fullName evidence="3">Fungal N-terminal domain-containing protein</fullName>
    </recommendedName>
</protein>
<dbReference type="EMBL" id="GG698937">
    <property type="protein sequence ID" value="EEU35645.1"/>
    <property type="molecule type" value="Genomic_DNA"/>
</dbReference>
<dbReference type="Proteomes" id="UP000005206">
    <property type="component" value="Chromosome 11"/>
</dbReference>
<dbReference type="RefSeq" id="XP_003041358.1">
    <property type="nucleotide sequence ID" value="XM_003041312.1"/>
</dbReference>
<dbReference type="InParanoid" id="C7ZK11"/>
<keyword evidence="2" id="KW-1185">Reference proteome</keyword>
<dbReference type="VEuPathDB" id="FungiDB:NECHADRAFT_86862"/>
<sequence>MDPASLAFGVVSLAMQLMQTTTAIKKLITDYKSAAKDLAVLSDKLDDIEAVCRSLEVVLANFDAIRNPWETTLLNKLYKAISDCRDKVSLAYDAVHKVTARRKNGRASLATVGSLVLQHRARIRQCNDDLDRSLSSLQLHMTTNLLAANMRPSVLPRRGHVLISAPSVVEGQSTETVSVTNRNRTFSSYKDSSDTLITQWRWGWSALGYLQTTRTLKTTTGFSETDSLKTDEDLSFLIGVPILKLYLKLSVRRGSLSPLSASLHFPHVIDTAPGSSEIGDRLVSALFYDDAEAVRDYFCKGLLTPFSTMAWSLYRDADDETTFYGVRETLEVMSANSWLNNFQIRCKASFGLKQLLFDYIDMRGDSLTPLEVLRALNELRSARDLKIFVEYCKQRFSDDWWPFNLRLYSYLVGMFELSYSMRPCDLLDDWAPVLADVLSNGVDIHTSTWLDKPLTGRHEGFSAVHRIISNAESPQMALERCSLWLNLLEQVGVDIEEYLDVEINHCIATWDQKSTENGTEFRKIFTVQEYGGRRMPCWIQEIDGACPIRELLLEFPHFQKRDTMYRFDLDTSTTSELHRAWKDPMTQKCLDGSSP</sequence>
<dbReference type="AlphaFoldDB" id="C7ZK11"/>
<proteinExistence type="predicted"/>
<organism evidence="1 2">
    <name type="scientific">Fusarium vanettenii (strain ATCC MYA-4622 / CBS 123669 / FGSC 9596 / NRRL 45880 / 77-13-4)</name>
    <name type="common">Fusarium solani subsp. pisi</name>
    <dbReference type="NCBI Taxonomy" id="660122"/>
    <lineage>
        <taxon>Eukaryota</taxon>
        <taxon>Fungi</taxon>
        <taxon>Dikarya</taxon>
        <taxon>Ascomycota</taxon>
        <taxon>Pezizomycotina</taxon>
        <taxon>Sordariomycetes</taxon>
        <taxon>Hypocreomycetidae</taxon>
        <taxon>Hypocreales</taxon>
        <taxon>Nectriaceae</taxon>
        <taxon>Fusarium</taxon>
        <taxon>Fusarium solani species complex</taxon>
        <taxon>Fusarium vanettenii</taxon>
    </lineage>
</organism>
<gene>
    <name evidence="1" type="ORF">NECHADRAFT_86862</name>
</gene>
<dbReference type="OrthoDB" id="270167at2759"/>
<evidence type="ECO:0008006" key="3">
    <source>
        <dbReference type="Google" id="ProtNLM"/>
    </source>
</evidence>
<dbReference type="STRING" id="660122.C7ZK11"/>
<accession>C7ZK11</accession>
<dbReference type="KEGG" id="nhe:NECHADRAFT_86862"/>